<dbReference type="CDD" id="cd10787">
    <property type="entry name" value="LamB_YcsF_like"/>
    <property type="match status" value="1"/>
</dbReference>
<dbReference type="SUPFAM" id="SSF57783">
    <property type="entry name" value="Zinc beta-ribbon"/>
    <property type="match status" value="1"/>
</dbReference>
<dbReference type="GO" id="GO:0017168">
    <property type="term" value="F:5-oxoprolinase (ATP-hydrolyzing) activity"/>
    <property type="evidence" value="ECO:0007669"/>
    <property type="project" value="UniProtKB-EC"/>
</dbReference>
<dbReference type="SMART" id="SM00437">
    <property type="entry name" value="TOP1Ac"/>
    <property type="match status" value="1"/>
</dbReference>
<dbReference type="GO" id="GO:0003916">
    <property type="term" value="F:DNA topoisomerase activity"/>
    <property type="evidence" value="ECO:0007669"/>
    <property type="project" value="InterPro"/>
</dbReference>
<dbReference type="InterPro" id="IPR003602">
    <property type="entry name" value="Topo_IA_DNA-bd_dom"/>
</dbReference>
<sequence length="675" mass="76900">MFKVDLNSDLGESFGAYKMGMDEEILKFVSSVNVACGFHAGDPCVMDKTLNLAKQNNVCIGAHPSYPDLLGFGRRNMQISFEEAKNYALYQLGALFGFAKAKDMKIQHFKAHGALYNMAVLDENLALALCEAVASFDENIIFLGLSNSAMNEAAKKKGLRYANEVFADRAYNDDGTLVSRKLEGALIHDENLAKEIKESCENQNAKINLKIENKKEYPPLPYNLLVLQAECAKLFGFSPDKTLEITQNLREKHKAITYNRSDCQYLPETMFEQAPNILNIIKENLNSNDEIQALIASSDLTIKSKAFNDANISAHYGIIPTQNKISSQLTQDELVVYNLIAKRFIIQFFHPREYQTTTINLEVNQRIFTATQNKTTKSGFRSLWQNIDSEEEQENNENDINDLSILKNGDIAKCSLIQIEKKQTKPRPYYTMTTLLKDLNSVAKYVSDERIKKLLIEKDKDKKGESGGIGTPATRSNHIKTLIEREYIEVSKDKKQIIKSTKKGRDLIKLSPKSLITPDMTALWFEQQKMIEISELRREQFLEEITKEVISEIQRIDKNQEFKILDNENKPKIQCPQCNKGFLTKRKGKYGNFWGCSEFKQGCKAIYPDNKGTPNFETKQASNDTTHKCPQCNKGFLQRIKSKNGNSWWWGCSEFKQGCKAMYYDDNGKPKIINV</sequence>
<name>A0A5T0RM91_CAMCO</name>
<dbReference type="AlphaFoldDB" id="A0A5T0RM91"/>
<keyword evidence="2" id="KW-0378">Hydrolase</keyword>
<dbReference type="PROSITE" id="PS52039">
    <property type="entry name" value="TOPO_IA_2"/>
    <property type="match status" value="1"/>
</dbReference>
<dbReference type="PANTHER" id="PTHR30292:SF0">
    <property type="entry name" value="5-OXOPROLINASE SUBUNIT A"/>
    <property type="match status" value="1"/>
</dbReference>
<organism evidence="2">
    <name type="scientific">Campylobacter coli</name>
    <dbReference type="NCBI Taxonomy" id="195"/>
    <lineage>
        <taxon>Bacteria</taxon>
        <taxon>Pseudomonadati</taxon>
        <taxon>Campylobacterota</taxon>
        <taxon>Epsilonproteobacteria</taxon>
        <taxon>Campylobacterales</taxon>
        <taxon>Campylobacteraceae</taxon>
        <taxon>Campylobacter</taxon>
    </lineage>
</organism>
<dbReference type="InterPro" id="IPR005501">
    <property type="entry name" value="LamB/YcsF/PxpA-like"/>
</dbReference>
<evidence type="ECO:0000313" key="2">
    <source>
        <dbReference type="EMBL" id="EAK2560771.1"/>
    </source>
</evidence>
<dbReference type="GO" id="GO:0005975">
    <property type="term" value="P:carbohydrate metabolic process"/>
    <property type="evidence" value="ECO:0007669"/>
    <property type="project" value="InterPro"/>
</dbReference>
<dbReference type="EMBL" id="AACERQ010000007">
    <property type="protein sequence ID" value="EAK2560771.1"/>
    <property type="molecule type" value="Genomic_DNA"/>
</dbReference>
<dbReference type="NCBIfam" id="NF003816">
    <property type="entry name" value="PRK05406.1-5"/>
    <property type="match status" value="1"/>
</dbReference>
<dbReference type="Gene3D" id="1.10.460.10">
    <property type="entry name" value="Topoisomerase I, domain 2"/>
    <property type="match status" value="1"/>
</dbReference>
<dbReference type="Pfam" id="PF03746">
    <property type="entry name" value="LamB_YcsF"/>
    <property type="match status" value="1"/>
</dbReference>
<dbReference type="InterPro" id="IPR013824">
    <property type="entry name" value="Topo_IA_cen_sub1"/>
</dbReference>
<dbReference type="SUPFAM" id="SSF56712">
    <property type="entry name" value="Prokaryotic type I DNA topoisomerase"/>
    <property type="match status" value="1"/>
</dbReference>
<dbReference type="EC" id="3.5.2.9" evidence="2"/>
<protein>
    <submittedName>
        <fullName evidence="2">5-oxoprolinase subunit PxpA</fullName>
        <ecNumber evidence="2">3.5.2.9</ecNumber>
    </submittedName>
</protein>
<evidence type="ECO:0000259" key="1">
    <source>
        <dbReference type="PROSITE" id="PS52039"/>
    </source>
</evidence>
<dbReference type="NCBIfam" id="NF003814">
    <property type="entry name" value="PRK05406.1-3"/>
    <property type="match status" value="1"/>
</dbReference>
<dbReference type="Gene3D" id="3.30.65.10">
    <property type="entry name" value="Bacterial Topoisomerase I, domain 1"/>
    <property type="match status" value="1"/>
</dbReference>
<dbReference type="Gene3D" id="3.20.20.370">
    <property type="entry name" value="Glycoside hydrolase/deacetylase"/>
    <property type="match status" value="1"/>
</dbReference>
<gene>
    <name evidence="2" type="primary">pxpA</name>
    <name evidence="2" type="ORF">BUK38_04420</name>
</gene>
<feature type="domain" description="Topo IA-type catalytic" evidence="1">
    <location>
        <begin position="108"/>
        <end position="554"/>
    </location>
</feature>
<dbReference type="PANTHER" id="PTHR30292">
    <property type="entry name" value="UNCHARACTERIZED PROTEIN YBGL-RELATED"/>
    <property type="match status" value="1"/>
</dbReference>
<dbReference type="GO" id="GO:0006265">
    <property type="term" value="P:DNA topological change"/>
    <property type="evidence" value="ECO:0007669"/>
    <property type="project" value="InterPro"/>
</dbReference>
<proteinExistence type="predicted"/>
<dbReference type="InterPro" id="IPR011330">
    <property type="entry name" value="Glyco_hydro/deAcase_b/a-brl"/>
</dbReference>
<dbReference type="GO" id="GO:0003677">
    <property type="term" value="F:DNA binding"/>
    <property type="evidence" value="ECO:0007669"/>
    <property type="project" value="InterPro"/>
</dbReference>
<dbReference type="InterPro" id="IPR023405">
    <property type="entry name" value="Topo_IA_core_domain"/>
</dbReference>
<dbReference type="PRINTS" id="PR00417">
    <property type="entry name" value="PRTPISMRASEI"/>
</dbReference>
<dbReference type="InterPro" id="IPR013826">
    <property type="entry name" value="Topo_IA_cen_sub3"/>
</dbReference>
<dbReference type="Gene3D" id="1.10.290.10">
    <property type="entry name" value="Topoisomerase I, domain 4"/>
    <property type="match status" value="1"/>
</dbReference>
<comment type="caution">
    <text evidence="2">The sequence shown here is derived from an EMBL/GenBank/DDBJ whole genome shotgun (WGS) entry which is preliminary data.</text>
</comment>
<accession>A0A5T0RM91</accession>
<reference evidence="2" key="1">
    <citation type="submission" date="2018-05" db="EMBL/GenBank/DDBJ databases">
        <authorList>
            <consortium name="NARMS: The National Antimicrobial Resistance Monitoring System"/>
        </authorList>
    </citation>
    <scope>NUCLEOTIDE SEQUENCE</scope>
    <source>
        <strain evidence="2">FSIS1609157</strain>
    </source>
</reference>
<dbReference type="InterPro" id="IPR013497">
    <property type="entry name" value="Topo_IA_cen"/>
</dbReference>
<dbReference type="SUPFAM" id="SSF88713">
    <property type="entry name" value="Glycoside hydrolase/deacetylase"/>
    <property type="match status" value="1"/>
</dbReference>